<protein>
    <submittedName>
        <fullName evidence="2">Uncharacterized protein</fullName>
    </submittedName>
</protein>
<gene>
    <name evidence="2" type="ORF">LX32DRAFT_634839</name>
</gene>
<feature type="compositionally biased region" description="Gly residues" evidence="1">
    <location>
        <begin position="100"/>
        <end position="109"/>
    </location>
</feature>
<evidence type="ECO:0000313" key="2">
    <source>
        <dbReference type="EMBL" id="KAK2033891.1"/>
    </source>
</evidence>
<accession>A0AAD9HTC5</accession>
<evidence type="ECO:0000256" key="1">
    <source>
        <dbReference type="SAM" id="MobiDB-lite"/>
    </source>
</evidence>
<feature type="compositionally biased region" description="Basic and acidic residues" evidence="1">
    <location>
        <begin position="75"/>
        <end position="91"/>
    </location>
</feature>
<comment type="caution">
    <text evidence="2">The sequence shown here is derived from an EMBL/GenBank/DDBJ whole genome shotgun (WGS) entry which is preliminary data.</text>
</comment>
<feature type="region of interest" description="Disordered" evidence="1">
    <location>
        <begin position="50"/>
        <end position="109"/>
    </location>
</feature>
<organism evidence="2 3">
    <name type="scientific">Colletotrichum zoysiae</name>
    <dbReference type="NCBI Taxonomy" id="1216348"/>
    <lineage>
        <taxon>Eukaryota</taxon>
        <taxon>Fungi</taxon>
        <taxon>Dikarya</taxon>
        <taxon>Ascomycota</taxon>
        <taxon>Pezizomycotina</taxon>
        <taxon>Sordariomycetes</taxon>
        <taxon>Hypocreomycetidae</taxon>
        <taxon>Glomerellales</taxon>
        <taxon>Glomerellaceae</taxon>
        <taxon>Colletotrichum</taxon>
        <taxon>Colletotrichum graminicola species complex</taxon>
    </lineage>
</organism>
<dbReference type="EMBL" id="MU842818">
    <property type="protein sequence ID" value="KAK2033891.1"/>
    <property type="molecule type" value="Genomic_DNA"/>
</dbReference>
<proteinExistence type="predicted"/>
<sequence length="109" mass="12037">MDRPSFKLARRVAHTVMFVPRPCRTVRFCPISAKDDSPVLCDKAEVTRTIGTQGSEGQPSAVNRPPTGPSLSRRALPEKHVPSREHGQSKHERQRQKGPPDGGLEFGKV</sequence>
<keyword evidence="3" id="KW-1185">Reference proteome</keyword>
<feature type="compositionally biased region" description="Polar residues" evidence="1">
    <location>
        <begin position="50"/>
        <end position="61"/>
    </location>
</feature>
<name>A0AAD9HTC5_9PEZI</name>
<dbReference type="Proteomes" id="UP001232148">
    <property type="component" value="Unassembled WGS sequence"/>
</dbReference>
<reference evidence="2" key="1">
    <citation type="submission" date="2021-06" db="EMBL/GenBank/DDBJ databases">
        <title>Comparative genomics, transcriptomics and evolutionary studies reveal genomic signatures of adaptation to plant cell wall in hemibiotrophic fungi.</title>
        <authorList>
            <consortium name="DOE Joint Genome Institute"/>
            <person name="Baroncelli R."/>
            <person name="Diaz J.F."/>
            <person name="Benocci T."/>
            <person name="Peng M."/>
            <person name="Battaglia E."/>
            <person name="Haridas S."/>
            <person name="Andreopoulos W."/>
            <person name="Labutti K."/>
            <person name="Pangilinan J."/>
            <person name="Floch G.L."/>
            <person name="Makela M.R."/>
            <person name="Henrissat B."/>
            <person name="Grigoriev I.V."/>
            <person name="Crouch J.A."/>
            <person name="De Vries R.P."/>
            <person name="Sukno S.A."/>
            <person name="Thon M.R."/>
        </authorList>
    </citation>
    <scope>NUCLEOTIDE SEQUENCE</scope>
    <source>
        <strain evidence="2">MAFF235873</strain>
    </source>
</reference>
<evidence type="ECO:0000313" key="3">
    <source>
        <dbReference type="Proteomes" id="UP001232148"/>
    </source>
</evidence>
<dbReference type="AlphaFoldDB" id="A0AAD9HTC5"/>